<dbReference type="Proteomes" id="UP000813427">
    <property type="component" value="Unassembled WGS sequence"/>
</dbReference>
<evidence type="ECO:0000256" key="2">
    <source>
        <dbReference type="ARBA" id="ARBA00005466"/>
    </source>
</evidence>
<comment type="similarity">
    <text evidence="2">Belongs to the oxygen-dependent FAD-linked oxidoreductase family.</text>
</comment>
<reference evidence="8" key="1">
    <citation type="journal article" date="2021" name="Nat. Commun.">
        <title>Genetic determinants of endophytism in the Arabidopsis root mycobiome.</title>
        <authorList>
            <person name="Mesny F."/>
            <person name="Miyauchi S."/>
            <person name="Thiergart T."/>
            <person name="Pickel B."/>
            <person name="Atanasova L."/>
            <person name="Karlsson M."/>
            <person name="Huettel B."/>
            <person name="Barry K.W."/>
            <person name="Haridas S."/>
            <person name="Chen C."/>
            <person name="Bauer D."/>
            <person name="Andreopoulos W."/>
            <person name="Pangilinan J."/>
            <person name="LaButti K."/>
            <person name="Riley R."/>
            <person name="Lipzen A."/>
            <person name="Clum A."/>
            <person name="Drula E."/>
            <person name="Henrissat B."/>
            <person name="Kohler A."/>
            <person name="Grigoriev I.V."/>
            <person name="Martin F.M."/>
            <person name="Hacquard S."/>
        </authorList>
    </citation>
    <scope>NUCLEOTIDE SEQUENCE</scope>
    <source>
        <strain evidence="8">MPI-SDFR-AT-0068</strain>
    </source>
</reference>
<evidence type="ECO:0000259" key="7">
    <source>
        <dbReference type="PROSITE" id="PS51387"/>
    </source>
</evidence>
<gene>
    <name evidence="8" type="ORF">BKA59DRAFT_204728</name>
</gene>
<keyword evidence="6" id="KW-0732">Signal</keyword>
<comment type="caution">
    <text evidence="8">The sequence shown here is derived from an EMBL/GenBank/DDBJ whole genome shotgun (WGS) entry which is preliminary data.</text>
</comment>
<dbReference type="InterPro" id="IPR006094">
    <property type="entry name" value="Oxid_FAD_bind_N"/>
</dbReference>
<dbReference type="GO" id="GO:0071949">
    <property type="term" value="F:FAD binding"/>
    <property type="evidence" value="ECO:0007669"/>
    <property type="project" value="InterPro"/>
</dbReference>
<evidence type="ECO:0000313" key="8">
    <source>
        <dbReference type="EMBL" id="KAH7241449.1"/>
    </source>
</evidence>
<evidence type="ECO:0000256" key="6">
    <source>
        <dbReference type="SAM" id="SignalP"/>
    </source>
</evidence>
<dbReference type="Gene3D" id="3.30.465.10">
    <property type="match status" value="2"/>
</dbReference>
<keyword evidence="5" id="KW-0560">Oxidoreductase</keyword>
<feature type="chain" id="PRO_5035441470" description="FAD-binding PCMH-type domain-containing protein" evidence="6">
    <location>
        <begin position="21"/>
        <end position="589"/>
    </location>
</feature>
<keyword evidence="3" id="KW-0285">Flavoprotein</keyword>
<keyword evidence="4" id="KW-0274">FAD</keyword>
<proteinExistence type="inferred from homology"/>
<dbReference type="Pfam" id="PF08031">
    <property type="entry name" value="BBE"/>
    <property type="match status" value="1"/>
</dbReference>
<evidence type="ECO:0000256" key="5">
    <source>
        <dbReference type="ARBA" id="ARBA00023002"/>
    </source>
</evidence>
<dbReference type="AlphaFoldDB" id="A0A8K0RSS4"/>
<organism evidence="8 9">
    <name type="scientific">Fusarium tricinctum</name>
    <dbReference type="NCBI Taxonomy" id="61284"/>
    <lineage>
        <taxon>Eukaryota</taxon>
        <taxon>Fungi</taxon>
        <taxon>Dikarya</taxon>
        <taxon>Ascomycota</taxon>
        <taxon>Pezizomycotina</taxon>
        <taxon>Sordariomycetes</taxon>
        <taxon>Hypocreomycetidae</taxon>
        <taxon>Hypocreales</taxon>
        <taxon>Nectriaceae</taxon>
        <taxon>Fusarium</taxon>
        <taxon>Fusarium tricinctum species complex</taxon>
    </lineage>
</organism>
<evidence type="ECO:0000256" key="3">
    <source>
        <dbReference type="ARBA" id="ARBA00022630"/>
    </source>
</evidence>
<evidence type="ECO:0000256" key="1">
    <source>
        <dbReference type="ARBA" id="ARBA00001974"/>
    </source>
</evidence>
<sequence length="589" mass="64754">MTRLHHFIVSTLCLLPSAWGGNIPSKSCKAYPGTSDWPSRNIWSRFNDTLGGQLLAPTPPGAVCHKDWPTYNQDTCSNNATAWKKYDLHTENPVSVIYDQYSNWTCLPRADFPCSGSGYPAYVVNATKPEHIKIGIDFARKHKIRLIVKNTGHDYMGRSIAPGSLSLWTHHLKDITYHKGSFKLHNSKTTVSGDAITAGAGSQMYDVYTYLDKYGRVVVGGGGKSVGLGGFVTGGGHSLLSPRYGLAVDQVLQMTMVTPGGKILTINEDNHRDLFWAMRGGGGSTFGVLTSITLKVYKTPKILASSWLVGTSSEAPFKYDLLAYVLSQFPSLADAGLSGYTSLSPKAPNPAPSPGTPAEVAGIQGIFVAQDVQDPEYIHKLFKPINETLQKRWPGLVQFTASNEKYSSFLKWYDVYYDTGAAGETNYLVSRLLTKDSLEKDEKALGNAVEEGSIPSGGMIAHLVAGKGVRDARPRGGSASVNPGWRKSYVHILAGQTFEPFNRTDEAQTITSLIKTWQPFRRLSPDTGAYVNEALPFEPDWQHTFWGSNYERLLAIKKAVDPEDVFWCFPCVGSEKWEQKSNGRLCKIK</sequence>
<dbReference type="PANTHER" id="PTHR42973">
    <property type="entry name" value="BINDING OXIDOREDUCTASE, PUTATIVE (AFU_ORTHOLOGUE AFUA_1G17690)-RELATED"/>
    <property type="match status" value="1"/>
</dbReference>
<dbReference type="OrthoDB" id="9983560at2759"/>
<dbReference type="InterPro" id="IPR036318">
    <property type="entry name" value="FAD-bd_PCMH-like_sf"/>
</dbReference>
<evidence type="ECO:0000256" key="4">
    <source>
        <dbReference type="ARBA" id="ARBA00022827"/>
    </source>
</evidence>
<dbReference type="Pfam" id="PF01565">
    <property type="entry name" value="FAD_binding_4"/>
    <property type="match status" value="1"/>
</dbReference>
<keyword evidence="9" id="KW-1185">Reference proteome</keyword>
<dbReference type="GO" id="GO:0016491">
    <property type="term" value="F:oxidoreductase activity"/>
    <property type="evidence" value="ECO:0007669"/>
    <property type="project" value="UniProtKB-KW"/>
</dbReference>
<dbReference type="InterPro" id="IPR016166">
    <property type="entry name" value="FAD-bd_PCMH"/>
</dbReference>
<comment type="cofactor">
    <cofactor evidence="1">
        <name>FAD</name>
        <dbReference type="ChEBI" id="CHEBI:57692"/>
    </cofactor>
</comment>
<dbReference type="PROSITE" id="PS51387">
    <property type="entry name" value="FAD_PCMH"/>
    <property type="match status" value="1"/>
</dbReference>
<protein>
    <recommendedName>
        <fullName evidence="7">FAD-binding PCMH-type domain-containing protein</fullName>
    </recommendedName>
</protein>
<dbReference type="EMBL" id="JAGPXF010000005">
    <property type="protein sequence ID" value="KAH7241449.1"/>
    <property type="molecule type" value="Genomic_DNA"/>
</dbReference>
<dbReference type="SUPFAM" id="SSF56176">
    <property type="entry name" value="FAD-binding/transporter-associated domain-like"/>
    <property type="match status" value="1"/>
</dbReference>
<name>A0A8K0RSS4_9HYPO</name>
<feature type="domain" description="FAD-binding PCMH-type" evidence="7">
    <location>
        <begin position="116"/>
        <end position="299"/>
    </location>
</feature>
<dbReference type="InterPro" id="IPR050416">
    <property type="entry name" value="FAD-linked_Oxidoreductase"/>
</dbReference>
<feature type="signal peptide" evidence="6">
    <location>
        <begin position="1"/>
        <end position="20"/>
    </location>
</feature>
<evidence type="ECO:0000313" key="9">
    <source>
        <dbReference type="Proteomes" id="UP000813427"/>
    </source>
</evidence>
<dbReference type="InterPro" id="IPR012951">
    <property type="entry name" value="BBE"/>
</dbReference>
<dbReference type="InterPro" id="IPR016169">
    <property type="entry name" value="FAD-bd_PCMH_sub2"/>
</dbReference>
<dbReference type="PANTHER" id="PTHR42973:SF39">
    <property type="entry name" value="FAD-BINDING PCMH-TYPE DOMAIN-CONTAINING PROTEIN"/>
    <property type="match status" value="1"/>
</dbReference>
<accession>A0A8K0RSS4</accession>